<keyword evidence="1" id="KW-0472">Membrane</keyword>
<dbReference type="AlphaFoldDB" id="A0A367ZJB8"/>
<feature type="transmembrane region" description="Helical" evidence="1">
    <location>
        <begin position="26"/>
        <end position="50"/>
    </location>
</feature>
<sequence length="217" mass="25083">MTTPPSASEQGPRYIKVDLDTPLETALTFLMIVAALVTLYIPFTAVVGLHRRIPYLRWDPTALYYLPLSIGAFLVFLYLRTRTHNYYLFDRQRREVIYHFEFLFIRKVFRYLAFGQIKAVGVHGRIRTARDSRWYEYQVQLIDEQGTLHPMSDAKELSELPSLNQRAENLARLVGCPWYPGKEEHQLIITPDSQRGEPIVSLKHVPLTPPNPASKPG</sequence>
<protein>
    <submittedName>
        <fullName evidence="2">Uncharacterized protein</fullName>
    </submittedName>
</protein>
<reference evidence="2 3" key="1">
    <citation type="submission" date="2018-05" db="EMBL/GenBank/DDBJ databases">
        <title>A metagenomic window into the 2 km-deep terrestrial subsurface aquifer revealed taxonomically and functionally diverse microbial community comprising novel uncultured bacterial lineages.</title>
        <authorList>
            <person name="Kadnikov V.V."/>
            <person name="Mardanov A.V."/>
            <person name="Beletsky A.V."/>
            <person name="Banks D."/>
            <person name="Pimenov N.V."/>
            <person name="Frank Y.A."/>
            <person name="Karnachuk O.V."/>
            <person name="Ravin N.V."/>
        </authorList>
    </citation>
    <scope>NUCLEOTIDE SEQUENCE [LARGE SCALE GENOMIC DNA]</scope>
    <source>
        <strain evidence="2">BY5</strain>
    </source>
</reference>
<comment type="caution">
    <text evidence="2">The sequence shown here is derived from an EMBL/GenBank/DDBJ whole genome shotgun (WGS) entry which is preliminary data.</text>
</comment>
<keyword evidence="1" id="KW-0812">Transmembrane</keyword>
<keyword evidence="1" id="KW-1133">Transmembrane helix</keyword>
<proteinExistence type="predicted"/>
<evidence type="ECO:0000313" key="3">
    <source>
        <dbReference type="Proteomes" id="UP000252355"/>
    </source>
</evidence>
<dbReference type="EMBL" id="QOQW01000026">
    <property type="protein sequence ID" value="RCK78215.1"/>
    <property type="molecule type" value="Genomic_DNA"/>
</dbReference>
<evidence type="ECO:0000313" key="2">
    <source>
        <dbReference type="EMBL" id="RCK78215.1"/>
    </source>
</evidence>
<accession>A0A367ZJB8</accession>
<name>A0A367ZJB8_9BACT</name>
<gene>
    <name evidence="2" type="ORF">OZSIB_1731</name>
</gene>
<organism evidence="2 3">
    <name type="scientific">Candidatus Ozemobacter sibiricus</name>
    <dbReference type="NCBI Taxonomy" id="2268124"/>
    <lineage>
        <taxon>Bacteria</taxon>
        <taxon>Candidatus Ozemobacteria</taxon>
        <taxon>Candidatus Ozemobacterales</taxon>
        <taxon>Candidatus Ozemobacteraceae</taxon>
        <taxon>Candidatus Ozemobacter</taxon>
    </lineage>
</organism>
<feature type="transmembrane region" description="Helical" evidence="1">
    <location>
        <begin position="62"/>
        <end position="79"/>
    </location>
</feature>
<dbReference type="Proteomes" id="UP000252355">
    <property type="component" value="Unassembled WGS sequence"/>
</dbReference>
<evidence type="ECO:0000256" key="1">
    <source>
        <dbReference type="SAM" id="Phobius"/>
    </source>
</evidence>